<organism evidence="3 4">
    <name type="scientific">Absidia repens</name>
    <dbReference type="NCBI Taxonomy" id="90262"/>
    <lineage>
        <taxon>Eukaryota</taxon>
        <taxon>Fungi</taxon>
        <taxon>Fungi incertae sedis</taxon>
        <taxon>Mucoromycota</taxon>
        <taxon>Mucoromycotina</taxon>
        <taxon>Mucoromycetes</taxon>
        <taxon>Mucorales</taxon>
        <taxon>Cunninghamellaceae</taxon>
        <taxon>Absidia</taxon>
    </lineage>
</organism>
<dbReference type="InterPro" id="IPR050216">
    <property type="entry name" value="LRR_domain-containing"/>
</dbReference>
<accession>A0A1X2I9G6</accession>
<reference evidence="3 4" key="1">
    <citation type="submission" date="2016-07" db="EMBL/GenBank/DDBJ databases">
        <title>Pervasive Adenine N6-methylation of Active Genes in Fungi.</title>
        <authorList>
            <consortium name="DOE Joint Genome Institute"/>
            <person name="Mondo S.J."/>
            <person name="Dannebaum R.O."/>
            <person name="Kuo R.C."/>
            <person name="Labutti K."/>
            <person name="Haridas S."/>
            <person name="Kuo A."/>
            <person name="Salamov A."/>
            <person name="Ahrendt S.R."/>
            <person name="Lipzen A."/>
            <person name="Sullivan W."/>
            <person name="Andreopoulos W.B."/>
            <person name="Clum A."/>
            <person name="Lindquist E."/>
            <person name="Daum C."/>
            <person name="Ramamoorthy G.K."/>
            <person name="Gryganskyi A."/>
            <person name="Culley D."/>
            <person name="Magnuson J.K."/>
            <person name="James T.Y."/>
            <person name="O'Malley M.A."/>
            <person name="Stajich J.E."/>
            <person name="Spatafora J.W."/>
            <person name="Visel A."/>
            <person name="Grigoriev I.V."/>
        </authorList>
    </citation>
    <scope>NUCLEOTIDE SEQUENCE [LARGE SCALE GENOMIC DNA]</scope>
    <source>
        <strain evidence="3 4">NRRL 1336</strain>
    </source>
</reference>
<dbReference type="InterPro" id="IPR032675">
    <property type="entry name" value="LRR_dom_sf"/>
</dbReference>
<sequence length="585" mass="66136">MGQTSSTGQVDYTFGLMATKTNSPYGNKEENNIDITFSTTSNKRLLQYPQQYGLENDSSATGYDSDDELVDSPDNRFSIPSASSDCSLPFSYQPHSPFYLRTSTSSFQQQDEKQTMDRIDSGYADQTVFGPKKEASSRTSLINSRLANDVRYVDQRYYTTNAINKKGRDYHHHEFNLFISANSNTTLGTLDLTTDTLDDGAEHRDDDITIDTKLTFAAAALASQDPSMRDICLSRRSLIHLSPNIGLLTSIRKLNLCNNMLIELPDSIGQLQQLEVLLLSKNKLQHLPDSIQHLPRLTELDLSYNQLSHLPSLGHLTSLCTLLLSHNNLTRLPSDLIGMKRLVTMDLTNNPLPVLPAEITRLSNLRRLRLDHCHKLLSLNEHVQMEVDLTHDPPSLKEICARKALVLLSSSSNVNNNNSKLVNTARQHSVTTTKLERLTGHLIPYLASANTCSSCHGPYFESHVIRRRLIEKNDLWIPLEYTLCSAHWSDEKDRLLNMFHRETLLSNSNSDMINAIASLHTLASQQQQDQQQQQQPSPSTSLYMNMDELEAKSTGKMVFLRHPQRLQRVRNKHPSSFLIPKIHRG</sequence>
<dbReference type="EMBL" id="MCGE01000022">
    <property type="protein sequence ID" value="ORZ11228.1"/>
    <property type="molecule type" value="Genomic_DNA"/>
</dbReference>
<proteinExistence type="predicted"/>
<dbReference type="SUPFAM" id="SSF52058">
    <property type="entry name" value="L domain-like"/>
    <property type="match status" value="1"/>
</dbReference>
<dbReference type="Gene3D" id="3.80.10.10">
    <property type="entry name" value="Ribonuclease Inhibitor"/>
    <property type="match status" value="1"/>
</dbReference>
<dbReference type="PROSITE" id="PS51450">
    <property type="entry name" value="LRR"/>
    <property type="match status" value="3"/>
</dbReference>
<protein>
    <recommendedName>
        <fullName evidence="5">L domain-like protein</fullName>
    </recommendedName>
</protein>
<dbReference type="OrthoDB" id="660555at2759"/>
<evidence type="ECO:0000313" key="4">
    <source>
        <dbReference type="Proteomes" id="UP000193560"/>
    </source>
</evidence>
<dbReference type="STRING" id="90262.A0A1X2I9G6"/>
<dbReference type="InterPro" id="IPR003591">
    <property type="entry name" value="Leu-rich_rpt_typical-subtyp"/>
</dbReference>
<name>A0A1X2I9G6_9FUNG</name>
<keyword evidence="4" id="KW-1185">Reference proteome</keyword>
<gene>
    <name evidence="3" type="ORF">BCR42DRAFT_421793</name>
</gene>
<evidence type="ECO:0000256" key="2">
    <source>
        <dbReference type="ARBA" id="ARBA00022737"/>
    </source>
</evidence>
<evidence type="ECO:0008006" key="5">
    <source>
        <dbReference type="Google" id="ProtNLM"/>
    </source>
</evidence>
<keyword evidence="2" id="KW-0677">Repeat</keyword>
<dbReference type="SMART" id="SM00364">
    <property type="entry name" value="LRR_BAC"/>
    <property type="match status" value="4"/>
</dbReference>
<dbReference type="Proteomes" id="UP000193560">
    <property type="component" value="Unassembled WGS sequence"/>
</dbReference>
<dbReference type="AlphaFoldDB" id="A0A1X2I9G6"/>
<dbReference type="InterPro" id="IPR001611">
    <property type="entry name" value="Leu-rich_rpt"/>
</dbReference>
<dbReference type="GO" id="GO:0005737">
    <property type="term" value="C:cytoplasm"/>
    <property type="evidence" value="ECO:0007669"/>
    <property type="project" value="TreeGrafter"/>
</dbReference>
<dbReference type="Pfam" id="PF13855">
    <property type="entry name" value="LRR_8"/>
    <property type="match status" value="2"/>
</dbReference>
<evidence type="ECO:0000256" key="1">
    <source>
        <dbReference type="ARBA" id="ARBA00022614"/>
    </source>
</evidence>
<comment type="caution">
    <text evidence="3">The sequence shown here is derived from an EMBL/GenBank/DDBJ whole genome shotgun (WGS) entry which is preliminary data.</text>
</comment>
<dbReference type="PANTHER" id="PTHR48051:SF1">
    <property type="entry name" value="RAS SUPPRESSOR PROTEIN 1"/>
    <property type="match status" value="1"/>
</dbReference>
<dbReference type="SMART" id="SM00369">
    <property type="entry name" value="LRR_TYP"/>
    <property type="match status" value="5"/>
</dbReference>
<evidence type="ECO:0000313" key="3">
    <source>
        <dbReference type="EMBL" id="ORZ11228.1"/>
    </source>
</evidence>
<keyword evidence="1" id="KW-0433">Leucine-rich repeat</keyword>
<dbReference type="PANTHER" id="PTHR48051">
    <property type="match status" value="1"/>
</dbReference>